<name>A0A4R8RZM7_9MYCO</name>
<feature type="compositionally biased region" description="Basic and acidic residues" evidence="1">
    <location>
        <begin position="65"/>
        <end position="99"/>
    </location>
</feature>
<keyword evidence="2" id="KW-1133">Transmembrane helix</keyword>
<proteinExistence type="predicted"/>
<organism evidence="3 4">
    <name type="scientific">Mycobacteroides salmoniphilum</name>
    <dbReference type="NCBI Taxonomy" id="404941"/>
    <lineage>
        <taxon>Bacteria</taxon>
        <taxon>Bacillati</taxon>
        <taxon>Actinomycetota</taxon>
        <taxon>Actinomycetes</taxon>
        <taxon>Mycobacteriales</taxon>
        <taxon>Mycobacteriaceae</taxon>
        <taxon>Mycobacteroides</taxon>
    </lineage>
</organism>
<comment type="caution">
    <text evidence="3">The sequence shown here is derived from an EMBL/GenBank/DDBJ whole genome shotgun (WGS) entry which is preliminary data.</text>
</comment>
<dbReference type="AlphaFoldDB" id="A0A4R8RZM7"/>
<gene>
    <name evidence="3" type="ORF">DE4585_03755</name>
</gene>
<accession>A0A4R8RZM7</accession>
<feature type="transmembrane region" description="Helical" evidence="2">
    <location>
        <begin position="35"/>
        <end position="58"/>
    </location>
</feature>
<sequence length="116" mass="12206">MSNIDDVSPSPEPPAESTLAAVPATRKRELLVRTLTITGAVAAVVAVLALTFGAGVWAGSEFGDEYGRDDHGQSESHSHERDNAERDHDDDASRDRDRPSATSPVAPTSAPPTSGR</sequence>
<dbReference type="RefSeq" id="WP_134072505.1">
    <property type="nucleotide sequence ID" value="NZ_PECH01000008.1"/>
</dbReference>
<reference evidence="3 4" key="1">
    <citation type="journal article" date="2019" name="Sci. Rep.">
        <title>Extended insight into the Mycobacterium chelonae-abscessus complex through whole genome sequencing of Mycobacterium salmoniphilum outbreak and Mycobacterium salmoniphilum-like strains.</title>
        <authorList>
            <person name="Behra P.R.K."/>
            <person name="Das S."/>
            <person name="Pettersson B.M.F."/>
            <person name="Shirreff L."/>
            <person name="DuCote T."/>
            <person name="Jacobsson K.G."/>
            <person name="Ennis D.G."/>
            <person name="Kirsebom L.A."/>
        </authorList>
    </citation>
    <scope>NUCLEOTIDE SEQUENCE [LARGE SCALE GENOMIC DNA]</scope>
    <source>
        <strain evidence="3 4">DE 4585</strain>
    </source>
</reference>
<feature type="compositionally biased region" description="Low complexity" evidence="1">
    <location>
        <begin position="100"/>
        <end position="116"/>
    </location>
</feature>
<feature type="region of interest" description="Disordered" evidence="1">
    <location>
        <begin position="1"/>
        <end position="21"/>
    </location>
</feature>
<feature type="region of interest" description="Disordered" evidence="1">
    <location>
        <begin position="60"/>
        <end position="116"/>
    </location>
</feature>
<keyword evidence="2" id="KW-0812">Transmembrane</keyword>
<keyword evidence="2" id="KW-0472">Membrane</keyword>
<evidence type="ECO:0000256" key="2">
    <source>
        <dbReference type="SAM" id="Phobius"/>
    </source>
</evidence>
<evidence type="ECO:0000313" key="4">
    <source>
        <dbReference type="Proteomes" id="UP000295117"/>
    </source>
</evidence>
<dbReference type="Proteomes" id="UP000295117">
    <property type="component" value="Unassembled WGS sequence"/>
</dbReference>
<evidence type="ECO:0000313" key="3">
    <source>
        <dbReference type="EMBL" id="TDZ80006.1"/>
    </source>
</evidence>
<evidence type="ECO:0000256" key="1">
    <source>
        <dbReference type="SAM" id="MobiDB-lite"/>
    </source>
</evidence>
<dbReference type="EMBL" id="PECH01000008">
    <property type="protein sequence ID" value="TDZ80006.1"/>
    <property type="molecule type" value="Genomic_DNA"/>
</dbReference>
<protein>
    <submittedName>
        <fullName evidence="3">Uncharacterized protein</fullName>
    </submittedName>
</protein>